<sequence length="145" mass="15715">MSTDTSQASRRARVGGVPGVEILWHTRRLVINAIVFGFVYALPLTATRGTADVTLTLHPSPFVFLALAAVFFASVSWVIRSAPDEAAAIRVLRRASRVVVTIALGSLVIALVWFFTTPITGWPFENSWIAPFPFGTVTVDVSSVQ</sequence>
<dbReference type="Proteomes" id="UP001415169">
    <property type="component" value="Unassembled WGS sequence"/>
</dbReference>
<organism evidence="2 3">
    <name type="scientific">Gryllotalpicola daejeonensis</name>
    <dbReference type="NCBI Taxonomy" id="993087"/>
    <lineage>
        <taxon>Bacteria</taxon>
        <taxon>Bacillati</taxon>
        <taxon>Actinomycetota</taxon>
        <taxon>Actinomycetes</taxon>
        <taxon>Micrococcales</taxon>
        <taxon>Microbacteriaceae</taxon>
        <taxon>Gryllotalpicola</taxon>
    </lineage>
</organism>
<comment type="caution">
    <text evidence="2">The sequence shown here is derived from an EMBL/GenBank/DDBJ whole genome shotgun (WGS) entry which is preliminary data.</text>
</comment>
<feature type="transmembrane region" description="Helical" evidence="1">
    <location>
        <begin position="29"/>
        <end position="46"/>
    </location>
</feature>
<keyword evidence="1" id="KW-1133">Transmembrane helix</keyword>
<evidence type="ECO:0000313" key="3">
    <source>
        <dbReference type="Proteomes" id="UP001415169"/>
    </source>
</evidence>
<keyword evidence="1" id="KW-0812">Transmembrane</keyword>
<gene>
    <name evidence="2" type="ORF">GCM10022286_23000</name>
</gene>
<reference evidence="2" key="1">
    <citation type="journal article" date="2014" name="Int. J. Syst. Evol. Microbiol.">
        <title>Complete genome of a new Firmicutes species belonging to the dominant human colonic microbiota ('Ruminococcus bicirculans') reveals two chromosomes and a selective capacity to utilize plant glucans.</title>
        <authorList>
            <consortium name="NISC Comparative Sequencing Program"/>
            <person name="Wegmann U."/>
            <person name="Louis P."/>
            <person name="Goesmann A."/>
            <person name="Henrissat B."/>
            <person name="Duncan S.H."/>
            <person name="Flint H.J."/>
        </authorList>
    </citation>
    <scope>NUCLEOTIDE SEQUENCE</scope>
    <source>
        <strain evidence="2">JCM 17590</strain>
    </source>
</reference>
<protein>
    <submittedName>
        <fullName evidence="2">Uncharacterized protein</fullName>
    </submittedName>
</protein>
<keyword evidence="1" id="KW-0472">Membrane</keyword>
<dbReference type="RefSeq" id="WP_344791924.1">
    <property type="nucleotide sequence ID" value="NZ_BAABBV010000001.1"/>
</dbReference>
<accession>A0ABP7ZLI0</accession>
<evidence type="ECO:0000256" key="1">
    <source>
        <dbReference type="SAM" id="Phobius"/>
    </source>
</evidence>
<feature type="transmembrane region" description="Helical" evidence="1">
    <location>
        <begin position="58"/>
        <end position="78"/>
    </location>
</feature>
<evidence type="ECO:0000313" key="2">
    <source>
        <dbReference type="EMBL" id="GAA4163089.1"/>
    </source>
</evidence>
<reference evidence="2" key="2">
    <citation type="submission" date="2023-12" db="EMBL/GenBank/DDBJ databases">
        <authorList>
            <person name="Sun Q."/>
            <person name="Inoue M."/>
        </authorList>
    </citation>
    <scope>NUCLEOTIDE SEQUENCE</scope>
    <source>
        <strain evidence="2">JCM 17590</strain>
    </source>
</reference>
<feature type="transmembrane region" description="Helical" evidence="1">
    <location>
        <begin position="98"/>
        <end position="116"/>
    </location>
</feature>
<dbReference type="EMBL" id="BAABBV010000001">
    <property type="protein sequence ID" value="GAA4163089.1"/>
    <property type="molecule type" value="Genomic_DNA"/>
</dbReference>
<name>A0ABP7ZLI0_9MICO</name>
<keyword evidence="3" id="KW-1185">Reference proteome</keyword>
<proteinExistence type="predicted"/>